<dbReference type="NCBIfam" id="NF006930">
    <property type="entry name" value="PRK09415.1"/>
    <property type="match status" value="1"/>
</dbReference>
<dbReference type="Pfam" id="PF08281">
    <property type="entry name" value="Sigma70_r4_2"/>
    <property type="match status" value="1"/>
</dbReference>
<dbReference type="AlphaFoldDB" id="A0A6I2MCX7"/>
<dbReference type="InterPro" id="IPR013249">
    <property type="entry name" value="RNA_pol_sigma70_r4_t2"/>
</dbReference>
<dbReference type="GO" id="GO:0006352">
    <property type="term" value="P:DNA-templated transcription initiation"/>
    <property type="evidence" value="ECO:0007669"/>
    <property type="project" value="InterPro"/>
</dbReference>
<dbReference type="InterPro" id="IPR014284">
    <property type="entry name" value="RNA_pol_sigma-70_dom"/>
</dbReference>
<dbReference type="GO" id="GO:0016987">
    <property type="term" value="F:sigma factor activity"/>
    <property type="evidence" value="ECO:0007669"/>
    <property type="project" value="UniProtKB-KW"/>
</dbReference>
<protein>
    <submittedName>
        <fullName evidence="7">Sigma-70 family RNA polymerase sigma factor</fullName>
    </submittedName>
</protein>
<evidence type="ECO:0000259" key="5">
    <source>
        <dbReference type="Pfam" id="PF04542"/>
    </source>
</evidence>
<dbReference type="SUPFAM" id="SSF88946">
    <property type="entry name" value="Sigma2 domain of RNA polymerase sigma factors"/>
    <property type="match status" value="1"/>
</dbReference>
<dbReference type="RefSeq" id="WP_070874420.1">
    <property type="nucleotide sequence ID" value="NZ_CAJGAA010000005.1"/>
</dbReference>
<dbReference type="InterPro" id="IPR039425">
    <property type="entry name" value="RNA_pol_sigma-70-like"/>
</dbReference>
<dbReference type="PANTHER" id="PTHR43133">
    <property type="entry name" value="RNA POLYMERASE ECF-TYPE SIGMA FACTO"/>
    <property type="match status" value="1"/>
</dbReference>
<evidence type="ECO:0000256" key="3">
    <source>
        <dbReference type="ARBA" id="ARBA00023082"/>
    </source>
</evidence>
<keyword evidence="4" id="KW-0804">Transcription</keyword>
<dbReference type="SUPFAM" id="SSF88659">
    <property type="entry name" value="Sigma3 and sigma4 domains of RNA polymerase sigma factors"/>
    <property type="match status" value="1"/>
</dbReference>
<name>A0A6I2MCX7_9BACI</name>
<dbReference type="Gene3D" id="1.10.10.10">
    <property type="entry name" value="Winged helix-like DNA-binding domain superfamily/Winged helix DNA-binding domain"/>
    <property type="match status" value="1"/>
</dbReference>
<feature type="domain" description="RNA polymerase sigma factor 70 region 4 type 2" evidence="6">
    <location>
        <begin position="120"/>
        <end position="169"/>
    </location>
</feature>
<evidence type="ECO:0000256" key="4">
    <source>
        <dbReference type="ARBA" id="ARBA00023163"/>
    </source>
</evidence>
<evidence type="ECO:0000313" key="7">
    <source>
        <dbReference type="EMBL" id="MRX56130.1"/>
    </source>
</evidence>
<evidence type="ECO:0000259" key="6">
    <source>
        <dbReference type="Pfam" id="PF08281"/>
    </source>
</evidence>
<dbReference type="CDD" id="cd06171">
    <property type="entry name" value="Sigma70_r4"/>
    <property type="match status" value="1"/>
</dbReference>
<dbReference type="Proteomes" id="UP000441585">
    <property type="component" value="Unassembled WGS sequence"/>
</dbReference>
<keyword evidence="3" id="KW-0731">Sigma factor</keyword>
<dbReference type="Gene3D" id="1.10.1740.10">
    <property type="match status" value="1"/>
</dbReference>
<sequence length="178" mass="21017">MEEWAAQALEMEDKDGLIDEIMIRYGQEILQLVYSYVRNKETAEDLTQDIFIKCYKSLHTYSGKSKLRTWLWRIAINQCKDFLKSWHHKNVETAGDELEPNSTAKGSIEQMAIQKEEDTQLISVIMMMTVKYREVIYLFYYEDLPIKEIALVIGVSENTVKTRLRRAKVLLKERLEEK</sequence>
<dbReference type="NCBIfam" id="TIGR02937">
    <property type="entry name" value="sigma70-ECF"/>
    <property type="match status" value="1"/>
</dbReference>
<keyword evidence="2" id="KW-0805">Transcription regulation</keyword>
<dbReference type="InterPro" id="IPR007627">
    <property type="entry name" value="RNA_pol_sigma70_r2"/>
</dbReference>
<dbReference type="InterPro" id="IPR013325">
    <property type="entry name" value="RNA_pol_sigma_r2"/>
</dbReference>
<reference evidence="7 8" key="1">
    <citation type="submission" date="2019-11" db="EMBL/GenBank/DDBJ databases">
        <title>Bacillus idriensis genome.</title>
        <authorList>
            <person name="Konopka E.N."/>
            <person name="Newman J.D."/>
        </authorList>
    </citation>
    <scope>NUCLEOTIDE SEQUENCE [LARGE SCALE GENOMIC DNA]</scope>
    <source>
        <strain evidence="7 8">DSM 19097</strain>
    </source>
</reference>
<dbReference type="EMBL" id="WKKF01000008">
    <property type="protein sequence ID" value="MRX56130.1"/>
    <property type="molecule type" value="Genomic_DNA"/>
</dbReference>
<comment type="caution">
    <text evidence="7">The sequence shown here is derived from an EMBL/GenBank/DDBJ whole genome shotgun (WGS) entry which is preliminary data.</text>
</comment>
<evidence type="ECO:0000313" key="8">
    <source>
        <dbReference type="Proteomes" id="UP000441585"/>
    </source>
</evidence>
<dbReference type="InterPro" id="IPR013324">
    <property type="entry name" value="RNA_pol_sigma_r3/r4-like"/>
</dbReference>
<evidence type="ECO:0000256" key="1">
    <source>
        <dbReference type="ARBA" id="ARBA00010641"/>
    </source>
</evidence>
<comment type="similarity">
    <text evidence="1">Belongs to the sigma-70 factor family. ECF subfamily.</text>
</comment>
<gene>
    <name evidence="7" type="ORF">GJU41_19410</name>
</gene>
<dbReference type="Pfam" id="PF04542">
    <property type="entry name" value="Sigma70_r2"/>
    <property type="match status" value="1"/>
</dbReference>
<evidence type="ECO:0000256" key="2">
    <source>
        <dbReference type="ARBA" id="ARBA00023015"/>
    </source>
</evidence>
<dbReference type="GO" id="GO:0003677">
    <property type="term" value="F:DNA binding"/>
    <property type="evidence" value="ECO:0007669"/>
    <property type="project" value="InterPro"/>
</dbReference>
<proteinExistence type="inferred from homology"/>
<dbReference type="PANTHER" id="PTHR43133:SF60">
    <property type="entry name" value="RNA POLYMERASE SIGMA FACTOR SIGV"/>
    <property type="match status" value="1"/>
</dbReference>
<feature type="domain" description="RNA polymerase sigma-70 region 2" evidence="5">
    <location>
        <begin position="24"/>
        <end position="85"/>
    </location>
</feature>
<organism evidence="7 8">
    <name type="scientific">Metabacillus idriensis</name>
    <dbReference type="NCBI Taxonomy" id="324768"/>
    <lineage>
        <taxon>Bacteria</taxon>
        <taxon>Bacillati</taxon>
        <taxon>Bacillota</taxon>
        <taxon>Bacilli</taxon>
        <taxon>Bacillales</taxon>
        <taxon>Bacillaceae</taxon>
        <taxon>Metabacillus</taxon>
    </lineage>
</organism>
<keyword evidence="8" id="KW-1185">Reference proteome</keyword>
<dbReference type="InterPro" id="IPR036388">
    <property type="entry name" value="WH-like_DNA-bd_sf"/>
</dbReference>
<accession>A0A6I2MCX7</accession>